<dbReference type="Proteomes" id="UP000441523">
    <property type="component" value="Unassembled WGS sequence"/>
</dbReference>
<comment type="caution">
    <text evidence="1">The sequence shown here is derived from an EMBL/GenBank/DDBJ whole genome shotgun (WGS) entry which is preliminary data.</text>
</comment>
<organism evidence="1 2">
    <name type="scientific">Methylobacterium planeticum</name>
    <dbReference type="NCBI Taxonomy" id="2615211"/>
    <lineage>
        <taxon>Bacteria</taxon>
        <taxon>Pseudomonadati</taxon>
        <taxon>Pseudomonadota</taxon>
        <taxon>Alphaproteobacteria</taxon>
        <taxon>Hyphomicrobiales</taxon>
        <taxon>Methylobacteriaceae</taxon>
        <taxon>Methylobacterium</taxon>
    </lineage>
</organism>
<protein>
    <submittedName>
        <fullName evidence="1">PAS domain-containing protein</fullName>
    </submittedName>
</protein>
<evidence type="ECO:0000313" key="2">
    <source>
        <dbReference type="Proteomes" id="UP000441523"/>
    </source>
</evidence>
<dbReference type="EMBL" id="VZZJ01000036">
    <property type="protein sequence ID" value="KAB1069609.1"/>
    <property type="molecule type" value="Genomic_DNA"/>
</dbReference>
<keyword evidence="2" id="KW-1185">Reference proteome</keyword>
<reference evidence="1 2" key="1">
    <citation type="submission" date="2019-09" db="EMBL/GenBank/DDBJ databases">
        <title>YIM 132548 draft genome.</title>
        <authorList>
            <person name="Jiang L."/>
        </authorList>
    </citation>
    <scope>NUCLEOTIDE SEQUENCE [LARGE SCALE GENOMIC DNA]</scope>
    <source>
        <strain evidence="1 2">YIM 132548</strain>
    </source>
</reference>
<dbReference type="Gene3D" id="3.30.450.20">
    <property type="entry name" value="PAS domain"/>
    <property type="match status" value="1"/>
</dbReference>
<accession>A0A6N6MJ79</accession>
<evidence type="ECO:0000313" key="1">
    <source>
        <dbReference type="EMBL" id="KAB1069609.1"/>
    </source>
</evidence>
<proteinExistence type="predicted"/>
<dbReference type="AlphaFoldDB" id="A0A6N6MJ79"/>
<gene>
    <name evidence="1" type="ORF">F6X51_24765</name>
</gene>
<name>A0A6N6MJ79_9HYPH</name>
<dbReference type="RefSeq" id="WP_150966514.1">
    <property type="nucleotide sequence ID" value="NZ_VZZJ01000036.1"/>
</dbReference>
<sequence>MTFSTQEQSWSPGLFRIPGLEAGAVRPDDELMLSLVPSDDRAVLEGSAEIVRTSLLGDRAVRITRRDATMRLVMSRGGVFHSADGEPVRSRRDAVAALRAAGIDVFRMAGEAVATAKVG</sequence>